<protein>
    <submittedName>
        <fullName evidence="1">DDE family transposase</fullName>
    </submittedName>
</protein>
<dbReference type="EMBL" id="SLUP01000012">
    <property type="protein sequence ID" value="TCL62668.1"/>
    <property type="molecule type" value="Genomic_DNA"/>
</dbReference>
<sequence length="87" mass="10736">MLTFYRRGWYCLAVFYSFNKRNGITDRDVYFDQLLYNERYKIERTNTWMDSFRSLLNRFDTTIDSWLGFNYLAFIIIALNKFNKIKV</sequence>
<proteinExistence type="predicted"/>
<name>A0A4R1RAD3_9FLAO</name>
<evidence type="ECO:0000313" key="1">
    <source>
        <dbReference type="EMBL" id="TCL62668.1"/>
    </source>
</evidence>
<organism evidence="1 2">
    <name type="scientific">Mariniflexile fucanivorans</name>
    <dbReference type="NCBI Taxonomy" id="264023"/>
    <lineage>
        <taxon>Bacteria</taxon>
        <taxon>Pseudomonadati</taxon>
        <taxon>Bacteroidota</taxon>
        <taxon>Flavobacteriia</taxon>
        <taxon>Flavobacteriales</taxon>
        <taxon>Flavobacteriaceae</taxon>
        <taxon>Mariniflexile</taxon>
    </lineage>
</organism>
<evidence type="ECO:0000313" key="2">
    <source>
        <dbReference type="Proteomes" id="UP000295455"/>
    </source>
</evidence>
<keyword evidence="2" id="KW-1185">Reference proteome</keyword>
<accession>A0A4R1RAD3</accession>
<dbReference type="Proteomes" id="UP000295455">
    <property type="component" value="Unassembled WGS sequence"/>
</dbReference>
<gene>
    <name evidence="1" type="ORF">EV196_11265</name>
</gene>
<reference evidence="1 2" key="1">
    <citation type="submission" date="2019-03" db="EMBL/GenBank/DDBJ databases">
        <title>Genomic Encyclopedia of Type Strains, Phase IV (KMG-IV): sequencing the most valuable type-strain genomes for metagenomic binning, comparative biology and taxonomic classification.</title>
        <authorList>
            <person name="Goeker M."/>
        </authorList>
    </citation>
    <scope>NUCLEOTIDE SEQUENCE [LARGE SCALE GENOMIC DNA]</scope>
    <source>
        <strain evidence="1 2">DSM 18792</strain>
    </source>
</reference>
<dbReference type="OrthoDB" id="1270539at2"/>
<comment type="caution">
    <text evidence="1">The sequence shown here is derived from an EMBL/GenBank/DDBJ whole genome shotgun (WGS) entry which is preliminary data.</text>
</comment>
<dbReference type="AlphaFoldDB" id="A0A4R1RAD3"/>